<feature type="transmembrane region" description="Helical" evidence="7">
    <location>
        <begin position="21"/>
        <end position="43"/>
    </location>
</feature>
<evidence type="ECO:0000313" key="10">
    <source>
        <dbReference type="Proteomes" id="UP001239167"/>
    </source>
</evidence>
<reference evidence="9 10" key="1">
    <citation type="submission" date="2023-07" db="EMBL/GenBank/DDBJ databases">
        <title>Genomic Encyclopedia of Type Strains, Phase IV (KMG-IV): sequencing the most valuable type-strain genomes for metagenomic binning, comparative biology and taxonomic classification.</title>
        <authorList>
            <person name="Goeker M."/>
        </authorList>
    </citation>
    <scope>NUCLEOTIDE SEQUENCE [LARGE SCALE GENOMIC DNA]</scope>
    <source>
        <strain evidence="9 10">DSM 16980</strain>
    </source>
</reference>
<sequence length="265" mass="29410">MKFTRGVTQMNNMWKYFEGKIVILFFIFAWEIIGRSGLINPLFLPPFSKVMVTLWELLLAGNFSANILISLQRAVLGFILGTVIAIPLGFFLSACPYRLQLALRPLFRAAEQANPFILFHVVILFAGIGEPAKTVIIVWVCLWPILFSICDGIKNTDSGMLKIGTSFGLSRWQLFTKITVPAVLPSIFTGLRISSGYSFFLLVVIEMMGSNSGLGWFILSSQENYNINWIYAGAVTIAILAVLIDLILKSIEGKLLAGRYPTAAD</sequence>
<evidence type="ECO:0000256" key="5">
    <source>
        <dbReference type="ARBA" id="ARBA00022989"/>
    </source>
</evidence>
<evidence type="ECO:0000256" key="7">
    <source>
        <dbReference type="RuleBase" id="RU363032"/>
    </source>
</evidence>
<comment type="caution">
    <text evidence="9">The sequence shown here is derived from an EMBL/GenBank/DDBJ whole genome shotgun (WGS) entry which is preliminary data.</text>
</comment>
<evidence type="ECO:0000256" key="6">
    <source>
        <dbReference type="ARBA" id="ARBA00023136"/>
    </source>
</evidence>
<keyword evidence="10" id="KW-1185">Reference proteome</keyword>
<evidence type="ECO:0000313" key="9">
    <source>
        <dbReference type="EMBL" id="MDQ0204516.1"/>
    </source>
</evidence>
<evidence type="ECO:0000256" key="2">
    <source>
        <dbReference type="ARBA" id="ARBA00022448"/>
    </source>
</evidence>
<dbReference type="PANTHER" id="PTHR30151:SF0">
    <property type="entry name" value="ABC TRANSPORTER PERMEASE PROTEIN MJ0413-RELATED"/>
    <property type="match status" value="1"/>
</dbReference>
<dbReference type="CDD" id="cd06261">
    <property type="entry name" value="TM_PBP2"/>
    <property type="match status" value="1"/>
</dbReference>
<feature type="transmembrane region" description="Helical" evidence="7">
    <location>
        <begin position="113"/>
        <end position="129"/>
    </location>
</feature>
<comment type="subcellular location">
    <subcellularLocation>
        <location evidence="1 7">Cell membrane</location>
        <topology evidence="1 7">Multi-pass membrane protein</topology>
    </subcellularLocation>
</comment>
<accession>A0ABT9Y9K6</accession>
<keyword evidence="3" id="KW-1003">Cell membrane</keyword>
<organism evidence="9 10">
    <name type="scientific">Pectinatus haikarae</name>
    <dbReference type="NCBI Taxonomy" id="349096"/>
    <lineage>
        <taxon>Bacteria</taxon>
        <taxon>Bacillati</taxon>
        <taxon>Bacillota</taxon>
        <taxon>Negativicutes</taxon>
        <taxon>Selenomonadales</taxon>
        <taxon>Selenomonadaceae</taxon>
        <taxon>Pectinatus</taxon>
    </lineage>
</organism>
<dbReference type="PROSITE" id="PS50928">
    <property type="entry name" value="ABC_TM1"/>
    <property type="match status" value="1"/>
</dbReference>
<evidence type="ECO:0000259" key="8">
    <source>
        <dbReference type="PROSITE" id="PS50928"/>
    </source>
</evidence>
<dbReference type="Pfam" id="PF00528">
    <property type="entry name" value="BPD_transp_1"/>
    <property type="match status" value="1"/>
</dbReference>
<dbReference type="PANTHER" id="PTHR30151">
    <property type="entry name" value="ALKANE SULFONATE ABC TRANSPORTER-RELATED, MEMBRANE SUBUNIT"/>
    <property type="match status" value="1"/>
</dbReference>
<gene>
    <name evidence="9" type="ORF">J2S01_002244</name>
</gene>
<name>A0ABT9Y9K6_9FIRM</name>
<evidence type="ECO:0000256" key="1">
    <source>
        <dbReference type="ARBA" id="ARBA00004651"/>
    </source>
</evidence>
<feature type="domain" description="ABC transmembrane type-1" evidence="8">
    <location>
        <begin position="67"/>
        <end position="248"/>
    </location>
</feature>
<proteinExistence type="inferred from homology"/>
<keyword evidence="2 7" id="KW-0813">Transport</keyword>
<dbReference type="Gene3D" id="1.10.3720.10">
    <property type="entry name" value="MetI-like"/>
    <property type="match status" value="1"/>
</dbReference>
<feature type="transmembrane region" description="Helical" evidence="7">
    <location>
        <begin position="63"/>
        <end position="92"/>
    </location>
</feature>
<dbReference type="EMBL" id="JAUSUE010000017">
    <property type="protein sequence ID" value="MDQ0204516.1"/>
    <property type="molecule type" value="Genomic_DNA"/>
</dbReference>
<dbReference type="Proteomes" id="UP001239167">
    <property type="component" value="Unassembled WGS sequence"/>
</dbReference>
<dbReference type="InterPro" id="IPR000515">
    <property type="entry name" value="MetI-like"/>
</dbReference>
<feature type="transmembrane region" description="Helical" evidence="7">
    <location>
        <begin position="229"/>
        <end position="248"/>
    </location>
</feature>
<evidence type="ECO:0000256" key="4">
    <source>
        <dbReference type="ARBA" id="ARBA00022692"/>
    </source>
</evidence>
<dbReference type="InterPro" id="IPR035906">
    <property type="entry name" value="MetI-like_sf"/>
</dbReference>
<comment type="similarity">
    <text evidence="7">Belongs to the binding-protein-dependent transport system permease family.</text>
</comment>
<evidence type="ECO:0000256" key="3">
    <source>
        <dbReference type="ARBA" id="ARBA00022475"/>
    </source>
</evidence>
<keyword evidence="5 7" id="KW-1133">Transmembrane helix</keyword>
<dbReference type="SUPFAM" id="SSF161098">
    <property type="entry name" value="MetI-like"/>
    <property type="match status" value="1"/>
</dbReference>
<protein>
    <submittedName>
        <fullName evidence="9">NitT/TauT family transport system permease protein</fullName>
    </submittedName>
</protein>
<keyword evidence="4 7" id="KW-0812">Transmembrane</keyword>
<feature type="transmembrane region" description="Helical" evidence="7">
    <location>
        <begin position="197"/>
        <end position="217"/>
    </location>
</feature>
<keyword evidence="6 7" id="KW-0472">Membrane</keyword>